<keyword evidence="8" id="KW-1185">Reference proteome</keyword>
<dbReference type="RefSeq" id="WP_087678419.1">
    <property type="nucleotide sequence ID" value="NZ_FUWV01000004.1"/>
</dbReference>
<evidence type="ECO:0000256" key="1">
    <source>
        <dbReference type="ARBA" id="ARBA00003681"/>
    </source>
</evidence>
<protein>
    <recommendedName>
        <fullName evidence="3">Phosphocarrier protein HPr</fullName>
    </recommendedName>
</protein>
<proteinExistence type="predicted"/>
<dbReference type="InterPro" id="IPR035895">
    <property type="entry name" value="HPr-like_sf"/>
</dbReference>
<dbReference type="InterPro" id="IPR001020">
    <property type="entry name" value="PTS_HPr_His_P_site"/>
</dbReference>
<dbReference type="Pfam" id="PF00381">
    <property type="entry name" value="PTS-HPr"/>
    <property type="match status" value="1"/>
</dbReference>
<dbReference type="OrthoDB" id="9809047at2"/>
<evidence type="ECO:0000256" key="3">
    <source>
        <dbReference type="ARBA" id="ARBA00020422"/>
    </source>
</evidence>
<keyword evidence="5" id="KW-0598">Phosphotransferase system</keyword>
<dbReference type="InterPro" id="IPR000032">
    <property type="entry name" value="HPr-like"/>
</dbReference>
<dbReference type="GO" id="GO:0009401">
    <property type="term" value="P:phosphoenolpyruvate-dependent sugar phosphotransferase system"/>
    <property type="evidence" value="ECO:0007669"/>
    <property type="project" value="UniProtKB-KW"/>
</dbReference>
<dbReference type="PROSITE" id="PS51350">
    <property type="entry name" value="PTS_HPR_DOM"/>
    <property type="match status" value="1"/>
</dbReference>
<evidence type="ECO:0000256" key="2">
    <source>
        <dbReference type="ARBA" id="ARBA00004496"/>
    </source>
</evidence>
<dbReference type="InterPro" id="IPR050399">
    <property type="entry name" value="HPr"/>
</dbReference>
<dbReference type="Gene3D" id="3.30.1340.10">
    <property type="entry name" value="HPr-like"/>
    <property type="match status" value="1"/>
</dbReference>
<name>A0A1T4LGU1_9FIRM</name>
<dbReference type="EMBL" id="FUWV01000004">
    <property type="protein sequence ID" value="SJZ53791.1"/>
    <property type="molecule type" value="Genomic_DNA"/>
</dbReference>
<sequence>MVSKNIVIRNKSGLHARPASKFVQTANEFKSDIFIEKDSTKVNAKSIMGVMTLGAGKGSEITLIAEGEDEKKALDALVELIENNFYEE</sequence>
<reference evidence="7 8" key="1">
    <citation type="submission" date="2017-02" db="EMBL/GenBank/DDBJ databases">
        <authorList>
            <person name="Peterson S.W."/>
        </authorList>
    </citation>
    <scope>NUCLEOTIDE SEQUENCE [LARGE SCALE GENOMIC DNA]</scope>
    <source>
        <strain evidence="7 8">DSM 15102</strain>
    </source>
</reference>
<evidence type="ECO:0000313" key="7">
    <source>
        <dbReference type="EMBL" id="SJZ53791.1"/>
    </source>
</evidence>
<organism evidence="7 8">
    <name type="scientific">Garciella nitratireducens DSM 15102</name>
    <dbReference type="NCBI Taxonomy" id="1121911"/>
    <lineage>
        <taxon>Bacteria</taxon>
        <taxon>Bacillati</taxon>
        <taxon>Bacillota</taxon>
        <taxon>Clostridia</taxon>
        <taxon>Eubacteriales</taxon>
        <taxon>Eubacteriaceae</taxon>
        <taxon>Garciella</taxon>
    </lineage>
</organism>
<accession>A0A1T4LGU1</accession>
<dbReference type="InterPro" id="IPR002114">
    <property type="entry name" value="PTS_HPr_Ser_P_site"/>
</dbReference>
<dbReference type="PROSITE" id="PS00589">
    <property type="entry name" value="PTS_HPR_SER"/>
    <property type="match status" value="1"/>
</dbReference>
<dbReference type="Proteomes" id="UP000196365">
    <property type="component" value="Unassembled WGS sequence"/>
</dbReference>
<dbReference type="AlphaFoldDB" id="A0A1T4LGU1"/>
<keyword evidence="4" id="KW-0963">Cytoplasm</keyword>
<dbReference type="PROSITE" id="PS00369">
    <property type="entry name" value="PTS_HPR_HIS"/>
    <property type="match status" value="1"/>
</dbReference>
<dbReference type="PRINTS" id="PR00107">
    <property type="entry name" value="PHOSPHOCPHPR"/>
</dbReference>
<dbReference type="GO" id="GO:0005737">
    <property type="term" value="C:cytoplasm"/>
    <property type="evidence" value="ECO:0007669"/>
    <property type="project" value="UniProtKB-SubCell"/>
</dbReference>
<evidence type="ECO:0000259" key="6">
    <source>
        <dbReference type="PROSITE" id="PS51350"/>
    </source>
</evidence>
<evidence type="ECO:0000256" key="4">
    <source>
        <dbReference type="ARBA" id="ARBA00022490"/>
    </source>
</evidence>
<dbReference type="SUPFAM" id="SSF55594">
    <property type="entry name" value="HPr-like"/>
    <property type="match status" value="1"/>
</dbReference>
<evidence type="ECO:0000256" key="5">
    <source>
        <dbReference type="ARBA" id="ARBA00022683"/>
    </source>
</evidence>
<comment type="function">
    <text evidence="1">General (non sugar-specific) component of the phosphoenolpyruvate-dependent sugar phosphotransferase system (sugar PTS). This major carbohydrate active-transport system catalyzes the phosphorylation of incoming sugar substrates concomitantly with their translocation across the cell membrane. The phosphoryl group from phosphoenolpyruvate (PEP) is transferred to the phosphoryl carrier protein HPr by enzyme I. Phospho-HPr then transfers it to the PTS EIIA domain.</text>
</comment>
<dbReference type="CDD" id="cd00367">
    <property type="entry name" value="PTS-HPr_like"/>
    <property type="match status" value="1"/>
</dbReference>
<feature type="domain" description="HPr" evidence="6">
    <location>
        <begin position="1"/>
        <end position="88"/>
    </location>
</feature>
<gene>
    <name evidence="7" type="ORF">SAMN02745973_00946</name>
</gene>
<evidence type="ECO:0000313" key="8">
    <source>
        <dbReference type="Proteomes" id="UP000196365"/>
    </source>
</evidence>
<dbReference type="PANTHER" id="PTHR33705:SF2">
    <property type="entry name" value="PHOSPHOCARRIER PROTEIN NPR"/>
    <property type="match status" value="1"/>
</dbReference>
<comment type="subcellular location">
    <subcellularLocation>
        <location evidence="2">Cytoplasm</location>
    </subcellularLocation>
</comment>
<dbReference type="NCBIfam" id="TIGR01003">
    <property type="entry name" value="PTS_HPr_family"/>
    <property type="match status" value="1"/>
</dbReference>
<dbReference type="PANTHER" id="PTHR33705">
    <property type="entry name" value="PHOSPHOCARRIER PROTEIN HPR"/>
    <property type="match status" value="1"/>
</dbReference>